<dbReference type="SMART" id="SM00959">
    <property type="entry name" value="Rho_N"/>
    <property type="match status" value="1"/>
</dbReference>
<comment type="caution">
    <text evidence="9">Lacks conserved residue(s) required for the propagation of feature annotation.</text>
</comment>
<dbReference type="AlphaFoldDB" id="A0A1H3LHZ1"/>
<dbReference type="GO" id="GO:0005524">
    <property type="term" value="F:ATP binding"/>
    <property type="evidence" value="ECO:0007669"/>
    <property type="project" value="UniProtKB-UniRule"/>
</dbReference>
<dbReference type="PROSITE" id="PS51856">
    <property type="entry name" value="RHO_RNA_BD"/>
    <property type="match status" value="1"/>
</dbReference>
<dbReference type="InterPro" id="IPR027417">
    <property type="entry name" value="P-loop_NTPase"/>
</dbReference>
<feature type="binding site" evidence="9">
    <location>
        <begin position="192"/>
        <end position="197"/>
    </location>
    <ligand>
        <name>ATP</name>
        <dbReference type="ChEBI" id="CHEBI:30616"/>
    </ligand>
</feature>
<dbReference type="NCBIfam" id="NF006886">
    <property type="entry name" value="PRK09376.1"/>
    <property type="match status" value="1"/>
</dbReference>
<dbReference type="InterPro" id="IPR041703">
    <property type="entry name" value="Rho_factor_ATP-bd"/>
</dbReference>
<dbReference type="GO" id="GO:0008186">
    <property type="term" value="F:ATP-dependent activity, acting on RNA"/>
    <property type="evidence" value="ECO:0007669"/>
    <property type="project" value="UniProtKB-UniRule"/>
</dbReference>
<dbReference type="Pfam" id="PF07497">
    <property type="entry name" value="Rho_RNA_bind"/>
    <property type="match status" value="1"/>
</dbReference>
<keyword evidence="4 9" id="KW-0347">Helicase</keyword>
<keyword evidence="7 9" id="KW-0805">Transcription regulation</keyword>
<evidence type="ECO:0000256" key="10">
    <source>
        <dbReference type="NCBIfam" id="TIGR00767"/>
    </source>
</evidence>
<dbReference type="PANTHER" id="PTHR46425:SF1">
    <property type="entry name" value="TRANSCRIPTION TERMINATION FACTOR RHO"/>
    <property type="match status" value="1"/>
</dbReference>
<evidence type="ECO:0000256" key="4">
    <source>
        <dbReference type="ARBA" id="ARBA00022806"/>
    </source>
</evidence>
<evidence type="ECO:0000259" key="12">
    <source>
        <dbReference type="PROSITE" id="PS51856"/>
    </source>
</evidence>
<keyword evidence="3 9" id="KW-0378">Hydrolase</keyword>
<dbReference type="GO" id="GO:0004386">
    <property type="term" value="F:helicase activity"/>
    <property type="evidence" value="ECO:0007669"/>
    <property type="project" value="UniProtKB-UniRule"/>
</dbReference>
<dbReference type="InterPro" id="IPR011112">
    <property type="entry name" value="Rho-like_N"/>
</dbReference>
<evidence type="ECO:0000313" key="14">
    <source>
        <dbReference type="Proteomes" id="UP000199230"/>
    </source>
</evidence>
<evidence type="ECO:0000256" key="3">
    <source>
        <dbReference type="ARBA" id="ARBA00022801"/>
    </source>
</evidence>
<dbReference type="GO" id="GO:0003723">
    <property type="term" value="F:RNA binding"/>
    <property type="evidence" value="ECO:0007669"/>
    <property type="project" value="UniProtKB-UniRule"/>
</dbReference>
<dbReference type="Gene3D" id="3.40.50.300">
    <property type="entry name" value="P-loop containing nucleotide triphosphate hydrolases"/>
    <property type="match status" value="1"/>
</dbReference>
<dbReference type="InterPro" id="IPR011113">
    <property type="entry name" value="Rho_RNA-bd"/>
</dbReference>
<dbReference type="SUPFAM" id="SSF52540">
    <property type="entry name" value="P-loop containing nucleoside triphosphate hydrolases"/>
    <property type="match status" value="1"/>
</dbReference>
<dbReference type="PANTHER" id="PTHR46425">
    <property type="entry name" value="TRANSCRIPTION TERMINATION FACTOR RHO"/>
    <property type="match status" value="1"/>
</dbReference>
<dbReference type="STRING" id="159292.SAMN05192546_103227"/>
<keyword evidence="1 9" id="KW-0806">Transcription termination</keyword>
<dbReference type="GO" id="GO:0006353">
    <property type="term" value="P:DNA-templated transcription termination"/>
    <property type="evidence" value="ECO:0007669"/>
    <property type="project" value="UniProtKB-UniRule"/>
</dbReference>
<dbReference type="InterPro" id="IPR000194">
    <property type="entry name" value="ATPase_F1/V1/A1_a/bsu_nucl-bd"/>
</dbReference>
<dbReference type="InterPro" id="IPR036269">
    <property type="entry name" value="Rho_N_sf"/>
</dbReference>
<protein>
    <recommendedName>
        <fullName evidence="9 10">Transcription termination factor Rho</fullName>
        <ecNumber evidence="9 10">3.6.4.-</ecNumber>
    </recommendedName>
    <alternativeName>
        <fullName evidence="9">ATP-dependent helicase Rho</fullName>
    </alternativeName>
</protein>
<evidence type="ECO:0000256" key="2">
    <source>
        <dbReference type="ARBA" id="ARBA00022741"/>
    </source>
</evidence>
<keyword evidence="8 9" id="KW-0804">Transcription</keyword>
<dbReference type="NCBIfam" id="TIGR00767">
    <property type="entry name" value="rho"/>
    <property type="match status" value="1"/>
</dbReference>
<dbReference type="InterPro" id="IPR004665">
    <property type="entry name" value="Term_rho"/>
</dbReference>
<evidence type="ECO:0000256" key="5">
    <source>
        <dbReference type="ARBA" id="ARBA00022840"/>
    </source>
</evidence>
<keyword evidence="6 9" id="KW-0694">RNA-binding</keyword>
<dbReference type="InterPro" id="IPR011129">
    <property type="entry name" value="CSD"/>
</dbReference>
<gene>
    <name evidence="9" type="primary">rho</name>
    <name evidence="13" type="ORF">SAMN05192546_103227</name>
</gene>
<dbReference type="RefSeq" id="WP_093311961.1">
    <property type="nucleotide sequence ID" value="NZ_FNPV01000003.1"/>
</dbReference>
<dbReference type="SUPFAM" id="SSF50249">
    <property type="entry name" value="Nucleic acid-binding proteins"/>
    <property type="match status" value="1"/>
</dbReference>
<dbReference type="Pfam" id="PF00006">
    <property type="entry name" value="ATP-synt_ab"/>
    <property type="match status" value="1"/>
</dbReference>
<feature type="domain" description="Rho RNA-BD" evidence="12">
    <location>
        <begin position="64"/>
        <end position="137"/>
    </location>
</feature>
<accession>A0A1H3LHZ1</accession>
<dbReference type="EC" id="3.6.4.-" evidence="9 10"/>
<evidence type="ECO:0000256" key="7">
    <source>
        <dbReference type="ARBA" id="ARBA00023015"/>
    </source>
</evidence>
<comment type="function">
    <text evidence="9">Facilitates transcription termination by a mechanism that involves Rho binding to the nascent RNA, activation of Rho's RNA-dependent ATPase activity, and release of the mRNA from the DNA template.</text>
</comment>
<dbReference type="Gene3D" id="2.40.50.140">
    <property type="entry name" value="Nucleic acid-binding proteins"/>
    <property type="match status" value="1"/>
</dbReference>
<evidence type="ECO:0000256" key="1">
    <source>
        <dbReference type="ARBA" id="ARBA00022472"/>
    </source>
</evidence>
<dbReference type="Pfam" id="PF07498">
    <property type="entry name" value="Rho_N"/>
    <property type="match status" value="1"/>
</dbReference>
<dbReference type="SUPFAM" id="SSF68912">
    <property type="entry name" value="Rho N-terminal domain-like"/>
    <property type="match status" value="1"/>
</dbReference>
<evidence type="ECO:0000313" key="13">
    <source>
        <dbReference type="EMBL" id="SDY63910.1"/>
    </source>
</evidence>
<dbReference type="EMBL" id="FNPV01000003">
    <property type="protein sequence ID" value="SDY63910.1"/>
    <property type="molecule type" value="Genomic_DNA"/>
</dbReference>
<dbReference type="OrthoDB" id="9805197at2"/>
<proteinExistence type="inferred from homology"/>
<keyword evidence="2 9" id="KW-0547">Nucleotide-binding</keyword>
<reference evidence="13 14" key="1">
    <citation type="submission" date="2016-10" db="EMBL/GenBank/DDBJ databases">
        <authorList>
            <person name="de Groot N.N."/>
        </authorList>
    </citation>
    <scope>NUCLEOTIDE SEQUENCE [LARGE SCALE GENOMIC DNA]</scope>
    <source>
        <strain evidence="13 14">APO</strain>
    </source>
</reference>
<dbReference type="InterPro" id="IPR012340">
    <property type="entry name" value="NA-bd_OB-fold"/>
</dbReference>
<evidence type="ECO:0000256" key="11">
    <source>
        <dbReference type="PROSITE-ProRule" id="PRU01203"/>
    </source>
</evidence>
<comment type="similarity">
    <text evidence="9 11">Belongs to the Rho family.</text>
</comment>
<keyword evidence="14" id="KW-1185">Reference proteome</keyword>
<sequence length="432" mass="48724">MDRKGLEEKKLQDLREIAKNIGIKNLARYRKQELIDLIMTAEGKKKTLVLPQHLSEEIPDGEEANKAQGILEIMQDGYGFLRSDNYLSGDADIYMSPSQIRRFSMKTGDLITGVTRPPKSGEKYKALLYVRKINGLDPEKASKRPSFEYLTPIYPQERLNLEYQNHDLSTRLIDLLAPIGKGQRGLIVSPPKAGKTILLQKIANSVAHNNPEVEIIVLLIDERPEEVTDMKRSIKGEVIYSTFDEMPSHHIKVAEMVLARAQRLVEHGKDVLVLLDSLTRLARAYNLTVPASGRTLSGGLDPAALHPPKKFFGAARKLEEAGSLTIMATALVDTGSRMDDVIYEEFKGTGNMELHLDRKLSEKRIFPAVDINRSGTRREELLLSQLELETIWRIRRALSNNSVQEVTETIIKLMTDSKDNREFIDMAGKKLL</sequence>
<dbReference type="CDD" id="cd01128">
    <property type="entry name" value="rho_factor_C"/>
    <property type="match status" value="1"/>
</dbReference>
<dbReference type="CDD" id="cd04459">
    <property type="entry name" value="Rho_CSD"/>
    <property type="match status" value="1"/>
</dbReference>
<organism evidence="13 14">
    <name type="scientific">Tindallia californiensis</name>
    <dbReference type="NCBI Taxonomy" id="159292"/>
    <lineage>
        <taxon>Bacteria</taxon>
        <taxon>Bacillati</taxon>
        <taxon>Bacillota</taxon>
        <taxon>Clostridia</taxon>
        <taxon>Peptostreptococcales</taxon>
        <taxon>Tindalliaceae</taxon>
        <taxon>Tindallia</taxon>
    </lineage>
</organism>
<dbReference type="HAMAP" id="MF_01884">
    <property type="entry name" value="Rho"/>
    <property type="match status" value="1"/>
</dbReference>
<dbReference type="Proteomes" id="UP000199230">
    <property type="component" value="Unassembled WGS sequence"/>
</dbReference>
<feature type="binding site" evidence="9">
    <location>
        <position position="223"/>
    </location>
    <ligand>
        <name>ATP</name>
        <dbReference type="ChEBI" id="CHEBI:30616"/>
    </ligand>
</feature>
<dbReference type="InterPro" id="IPR003593">
    <property type="entry name" value="AAA+_ATPase"/>
</dbReference>
<evidence type="ECO:0000256" key="8">
    <source>
        <dbReference type="ARBA" id="ARBA00023163"/>
    </source>
</evidence>
<name>A0A1H3LHZ1_9FIRM</name>
<evidence type="ECO:0000256" key="6">
    <source>
        <dbReference type="ARBA" id="ARBA00022884"/>
    </source>
</evidence>
<evidence type="ECO:0000256" key="9">
    <source>
        <dbReference type="HAMAP-Rule" id="MF_01884"/>
    </source>
</evidence>
<dbReference type="SMART" id="SM00382">
    <property type="entry name" value="AAA"/>
    <property type="match status" value="1"/>
</dbReference>
<comment type="subunit">
    <text evidence="9">Homohexamer. The homohexamer assembles into an open ring structure.</text>
</comment>
<feature type="binding site" evidence="9">
    <location>
        <begin position="180"/>
        <end position="185"/>
    </location>
    <ligand>
        <name>ATP</name>
        <dbReference type="ChEBI" id="CHEBI:30616"/>
    </ligand>
</feature>
<dbReference type="GO" id="GO:0016787">
    <property type="term" value="F:hydrolase activity"/>
    <property type="evidence" value="ECO:0007669"/>
    <property type="project" value="UniProtKB-KW"/>
</dbReference>
<dbReference type="SMART" id="SM00357">
    <property type="entry name" value="CSP"/>
    <property type="match status" value="1"/>
</dbReference>
<keyword evidence="5 9" id="KW-0067">ATP-binding</keyword>